<dbReference type="InterPro" id="IPR032053">
    <property type="entry name" value="Ribosomal_mS34"/>
</dbReference>
<comment type="caution">
    <text evidence="2">The sequence shown here is derived from an EMBL/GenBank/DDBJ whole genome shotgun (WGS) entry which is preliminary data.</text>
</comment>
<gene>
    <name evidence="2" type="ORF">HK097_005436</name>
</gene>
<proteinExistence type="predicted"/>
<feature type="region of interest" description="Disordered" evidence="1">
    <location>
        <begin position="116"/>
        <end position="139"/>
    </location>
</feature>
<accession>A0AAD5X2H2</accession>
<organism evidence="2 3">
    <name type="scientific">Rhizophlyctis rosea</name>
    <dbReference type="NCBI Taxonomy" id="64517"/>
    <lineage>
        <taxon>Eukaryota</taxon>
        <taxon>Fungi</taxon>
        <taxon>Fungi incertae sedis</taxon>
        <taxon>Chytridiomycota</taxon>
        <taxon>Chytridiomycota incertae sedis</taxon>
        <taxon>Chytridiomycetes</taxon>
        <taxon>Rhizophlyctidales</taxon>
        <taxon>Rhizophlyctidaceae</taxon>
        <taxon>Rhizophlyctis</taxon>
    </lineage>
</organism>
<dbReference type="Pfam" id="PF16053">
    <property type="entry name" value="MRP-S34"/>
    <property type="match status" value="1"/>
</dbReference>
<dbReference type="Proteomes" id="UP001212841">
    <property type="component" value="Unassembled WGS sequence"/>
</dbReference>
<evidence type="ECO:0000313" key="2">
    <source>
        <dbReference type="EMBL" id="KAJ3052903.1"/>
    </source>
</evidence>
<evidence type="ECO:0000313" key="3">
    <source>
        <dbReference type="Proteomes" id="UP001212841"/>
    </source>
</evidence>
<keyword evidence="3" id="KW-1185">Reference proteome</keyword>
<reference evidence="2" key="1">
    <citation type="submission" date="2020-05" db="EMBL/GenBank/DDBJ databases">
        <title>Phylogenomic resolution of chytrid fungi.</title>
        <authorList>
            <person name="Stajich J.E."/>
            <person name="Amses K."/>
            <person name="Simmons R."/>
            <person name="Seto K."/>
            <person name="Myers J."/>
            <person name="Bonds A."/>
            <person name="Quandt C.A."/>
            <person name="Barry K."/>
            <person name="Liu P."/>
            <person name="Grigoriev I."/>
            <person name="Longcore J.E."/>
            <person name="James T.Y."/>
        </authorList>
    </citation>
    <scope>NUCLEOTIDE SEQUENCE</scope>
    <source>
        <strain evidence="2">JEL0318</strain>
    </source>
</reference>
<dbReference type="GO" id="GO:0005739">
    <property type="term" value="C:mitochondrion"/>
    <property type="evidence" value="ECO:0007669"/>
    <property type="project" value="InterPro"/>
</dbReference>
<protein>
    <submittedName>
        <fullName evidence="2">Uncharacterized protein</fullName>
    </submittedName>
</protein>
<name>A0AAD5X2H2_9FUNG</name>
<dbReference type="GO" id="GO:0003735">
    <property type="term" value="F:structural constituent of ribosome"/>
    <property type="evidence" value="ECO:0007669"/>
    <property type="project" value="InterPro"/>
</dbReference>
<dbReference type="AlphaFoldDB" id="A0AAD5X2H2"/>
<evidence type="ECO:0000256" key="1">
    <source>
        <dbReference type="SAM" id="MobiDB-lite"/>
    </source>
</evidence>
<sequence length="139" mass="15981">MATIVRELFSPHPFQQIQQKSYKVLLDLIRHHPHNGVGLRITKRPWFQAGWHDSYYDITSVKLDTKDITKAEIKGTVTEHGKQTILQPIRIPESEKSMWAVLVSQSQDRTMQQKLGIPADAPKDAFVEPLPGQKEEKKE</sequence>
<dbReference type="EMBL" id="JADGJD010000255">
    <property type="protein sequence ID" value="KAJ3052903.1"/>
    <property type="molecule type" value="Genomic_DNA"/>
</dbReference>